<dbReference type="NCBIfam" id="TIGR00666">
    <property type="entry name" value="PBP4"/>
    <property type="match status" value="1"/>
</dbReference>
<evidence type="ECO:0000256" key="2">
    <source>
        <dbReference type="ARBA" id="ARBA00022801"/>
    </source>
</evidence>
<organism evidence="4 5">
    <name type="scientific">Corynebacterium canis</name>
    <dbReference type="NCBI Taxonomy" id="679663"/>
    <lineage>
        <taxon>Bacteria</taxon>
        <taxon>Bacillati</taxon>
        <taxon>Actinomycetota</taxon>
        <taxon>Actinomycetes</taxon>
        <taxon>Mycobacteriales</taxon>
        <taxon>Corynebacteriaceae</taxon>
        <taxon>Corynebacterium</taxon>
    </lineage>
</organism>
<accession>A0A5C5UBA9</accession>
<keyword evidence="3" id="KW-0472">Membrane</keyword>
<dbReference type="InterPro" id="IPR000667">
    <property type="entry name" value="Peptidase_S13"/>
</dbReference>
<proteinExistence type="inferred from homology"/>
<dbReference type="RefSeq" id="WP_146325318.1">
    <property type="nucleotide sequence ID" value="NZ_BAABLR010000066.1"/>
</dbReference>
<evidence type="ECO:0000256" key="1">
    <source>
        <dbReference type="ARBA" id="ARBA00006096"/>
    </source>
</evidence>
<dbReference type="PANTHER" id="PTHR30023:SF0">
    <property type="entry name" value="PENICILLIN-SENSITIVE CARBOXYPEPTIDASE A"/>
    <property type="match status" value="1"/>
</dbReference>
<keyword evidence="2 4" id="KW-0378">Hydrolase</keyword>
<dbReference type="Proteomes" id="UP000320791">
    <property type="component" value="Unassembled WGS sequence"/>
</dbReference>
<comment type="caution">
    <text evidence="4">The sequence shown here is derived from an EMBL/GenBank/DDBJ whole genome shotgun (WGS) entry which is preliminary data.</text>
</comment>
<evidence type="ECO:0000313" key="5">
    <source>
        <dbReference type="Proteomes" id="UP000320791"/>
    </source>
</evidence>
<dbReference type="SUPFAM" id="SSF56601">
    <property type="entry name" value="beta-lactamase/transpeptidase-like"/>
    <property type="match status" value="1"/>
</dbReference>
<comment type="similarity">
    <text evidence="1">Belongs to the peptidase S13 family.</text>
</comment>
<dbReference type="PANTHER" id="PTHR30023">
    <property type="entry name" value="D-ALANYL-D-ALANINE CARBOXYPEPTIDASE"/>
    <property type="match status" value="1"/>
</dbReference>
<dbReference type="PRINTS" id="PR00922">
    <property type="entry name" value="DADACBPTASE3"/>
</dbReference>
<dbReference type="GO" id="GO:0000270">
    <property type="term" value="P:peptidoglycan metabolic process"/>
    <property type="evidence" value="ECO:0007669"/>
    <property type="project" value="TreeGrafter"/>
</dbReference>
<dbReference type="EC" id="3.4.16.4" evidence="4"/>
<dbReference type="Pfam" id="PF02113">
    <property type="entry name" value="Peptidase_S13"/>
    <property type="match status" value="2"/>
</dbReference>
<keyword evidence="4" id="KW-0645">Protease</keyword>
<name>A0A5C5UBA9_9CORY</name>
<reference evidence="4 5" key="1">
    <citation type="submission" date="2019-08" db="EMBL/GenBank/DDBJ databases">
        <authorList>
            <person name="Lei W."/>
        </authorList>
    </citation>
    <scope>NUCLEOTIDE SEQUENCE [LARGE SCALE GENOMIC DNA]</scope>
    <source>
        <strain evidence="4 5">CCUG 58627</strain>
    </source>
</reference>
<evidence type="ECO:0000256" key="3">
    <source>
        <dbReference type="SAM" id="Phobius"/>
    </source>
</evidence>
<sequence length="405" mass="42455">MAGSKWWAATVVVAMLGVGSVAGYAGFKAAEQKAIQHDPPIAIPVVKQVVQKADNTGEPPKNLDELLGDPALGEFVGRISNASTGETLWSKEDNTPARPASTMKVLTAAAALLKLPHDHKVHTKLVQENDSTVVIQGGGDVQLDEEDLDKLAAAAGNADQVLVDTSAWKWEPMHPSWDPADIGAGFIAPMEPVMLEQSPRSATPGLDVAKGVADRIGATSFGYTSGSEGKELTSIESKPLFERLRHMMLESDNVVAESIGREVALAVDSSGGTNPPSAVTKVLKENGIDLTGAKVEDCSGLSTDNLLTAKILDNIMLKAVTSDQLRDLIYTLPVAGGTGTLKTRFNDTDGEGWVRAKTGTLTDTSSLAGTVTSKEGVVYTFALISNGSEVLAARAALDALTTALR</sequence>
<dbReference type="Gene3D" id="3.40.710.10">
    <property type="entry name" value="DD-peptidase/beta-lactamase superfamily"/>
    <property type="match status" value="2"/>
</dbReference>
<gene>
    <name evidence="4" type="primary">dacB</name>
    <name evidence="4" type="ORF">FRX94_10625</name>
</gene>
<feature type="transmembrane region" description="Helical" evidence="3">
    <location>
        <begin position="6"/>
        <end position="27"/>
    </location>
</feature>
<dbReference type="GO" id="GO:0006508">
    <property type="term" value="P:proteolysis"/>
    <property type="evidence" value="ECO:0007669"/>
    <property type="project" value="InterPro"/>
</dbReference>
<keyword evidence="4" id="KW-0121">Carboxypeptidase</keyword>
<keyword evidence="3" id="KW-0812">Transmembrane</keyword>
<dbReference type="EMBL" id="VOHM01000026">
    <property type="protein sequence ID" value="TWT22855.1"/>
    <property type="molecule type" value="Genomic_DNA"/>
</dbReference>
<dbReference type="InterPro" id="IPR012338">
    <property type="entry name" value="Beta-lactam/transpept-like"/>
</dbReference>
<keyword evidence="3" id="KW-1133">Transmembrane helix</keyword>
<dbReference type="AlphaFoldDB" id="A0A5C5UBA9"/>
<dbReference type="GO" id="GO:0009002">
    <property type="term" value="F:serine-type D-Ala-D-Ala carboxypeptidase activity"/>
    <property type="evidence" value="ECO:0007669"/>
    <property type="project" value="UniProtKB-EC"/>
</dbReference>
<keyword evidence="5" id="KW-1185">Reference proteome</keyword>
<protein>
    <submittedName>
        <fullName evidence="4">D-alanyl-D-alanine carboxypeptidase/D-alanyl-D-alanine-endopeptidase</fullName>
        <ecNumber evidence="4">3.4.16.4</ecNumber>
    </submittedName>
</protein>
<dbReference type="OrthoDB" id="56883at2"/>
<evidence type="ECO:0000313" key="4">
    <source>
        <dbReference type="EMBL" id="TWT22855.1"/>
    </source>
</evidence>